<evidence type="ECO:0000313" key="2">
    <source>
        <dbReference type="EMBL" id="BBD80627.1"/>
    </source>
</evidence>
<dbReference type="Proteomes" id="UP000270530">
    <property type="component" value="Chromosome"/>
</dbReference>
<organism evidence="2 3">
    <name type="scientific">Aerosticca soli</name>
    <dbReference type="NCBI Taxonomy" id="2010829"/>
    <lineage>
        <taxon>Bacteria</taxon>
        <taxon>Pseudomonadati</taxon>
        <taxon>Pseudomonadota</taxon>
        <taxon>Gammaproteobacteria</taxon>
        <taxon>Lysobacterales</taxon>
        <taxon>Rhodanobacteraceae</taxon>
        <taxon>Aerosticca</taxon>
    </lineage>
</organism>
<protein>
    <submittedName>
        <fullName evidence="2">Uncharacterized protein</fullName>
    </submittedName>
</protein>
<accession>A0A2Z6E6H6</accession>
<dbReference type="EMBL" id="AP018560">
    <property type="protein sequence ID" value="BBD80627.1"/>
    <property type="molecule type" value="Genomic_DNA"/>
</dbReference>
<proteinExistence type="predicted"/>
<reference evidence="3" key="2">
    <citation type="submission" date="2018-06" db="EMBL/GenBank/DDBJ databases">
        <title>Genome sequence of Rhodanobacteraceae bacterium strain Dysh456.</title>
        <authorList>
            <person name="Fukui M."/>
        </authorList>
    </citation>
    <scope>NUCLEOTIDE SEQUENCE [LARGE SCALE GENOMIC DNA]</scope>
    <source>
        <strain evidence="3">Dysh456</strain>
    </source>
</reference>
<name>A0A2Z6E6H6_9GAMM</name>
<dbReference type="KEGG" id="rbd:ALSL_1992"/>
<dbReference type="AlphaFoldDB" id="A0A2Z6E6H6"/>
<reference evidence="3" key="1">
    <citation type="submission" date="2018-04" db="EMBL/GenBank/DDBJ databases">
        <authorList>
            <person name="Watanabe M."/>
            <person name="Kojima H."/>
        </authorList>
    </citation>
    <scope>NUCLEOTIDE SEQUENCE [LARGE SCALE GENOMIC DNA]</scope>
    <source>
        <strain evidence="3">Dysh456</strain>
    </source>
</reference>
<keyword evidence="3" id="KW-1185">Reference proteome</keyword>
<evidence type="ECO:0000313" key="3">
    <source>
        <dbReference type="Proteomes" id="UP000270530"/>
    </source>
</evidence>
<gene>
    <name evidence="2" type="ORF">ALSL_1992</name>
</gene>
<evidence type="ECO:0000256" key="1">
    <source>
        <dbReference type="SAM" id="MobiDB-lite"/>
    </source>
</evidence>
<feature type="region of interest" description="Disordered" evidence="1">
    <location>
        <begin position="34"/>
        <end position="53"/>
    </location>
</feature>
<sequence>MHGGHPADSVRSRTRGAPLSFCLRVWKLAASCPFGAGSNRSLQSRLASGGTRA</sequence>